<proteinExistence type="predicted"/>
<reference evidence="1 2" key="1">
    <citation type="submission" date="2010-06" db="EMBL/GenBank/DDBJ databases">
        <title>Complete sequence chromosome of Methanohalobium evestigatum Z-7303.</title>
        <authorList>
            <consortium name="US DOE Joint Genome Institute"/>
            <person name="Lucas S."/>
            <person name="Copeland A."/>
            <person name="Lapidus A."/>
            <person name="Cheng J.-F."/>
            <person name="Bruce D."/>
            <person name="Goodwin L."/>
            <person name="Pitluck S."/>
            <person name="Saunders E."/>
            <person name="Detter J.C."/>
            <person name="Han C."/>
            <person name="Tapia R."/>
            <person name="Land M."/>
            <person name="Hauser L."/>
            <person name="Kyrpides N."/>
            <person name="Mikhailova N."/>
            <person name="Sieprawska-Lupa M."/>
            <person name="Whitman W.B."/>
            <person name="Anderson I."/>
            <person name="Woyke T."/>
        </authorList>
    </citation>
    <scope>NUCLEOTIDE SEQUENCE [LARGE SCALE GENOMIC DNA]</scope>
    <source>
        <strain evidence="2">ATCC BAA-1072 / DSM 3721 / NBRC 107634 / OCM 161 / Z-7303</strain>
    </source>
</reference>
<dbReference type="GeneID" id="9347394"/>
<dbReference type="HOGENOM" id="CLU_1691542_0_0_2"/>
<evidence type="ECO:0000313" key="1">
    <source>
        <dbReference type="EMBL" id="ADI74582.1"/>
    </source>
</evidence>
<organism evidence="1 2">
    <name type="scientific">Methanohalobium evestigatum (strain ATCC BAA-1072 / DSM 3721 / NBRC 107634 / OCM 161 / Z-7303)</name>
    <dbReference type="NCBI Taxonomy" id="644295"/>
    <lineage>
        <taxon>Archaea</taxon>
        <taxon>Methanobacteriati</taxon>
        <taxon>Methanobacteriota</taxon>
        <taxon>Stenosarchaea group</taxon>
        <taxon>Methanomicrobia</taxon>
        <taxon>Methanosarcinales</taxon>
        <taxon>Methanosarcinaceae</taxon>
        <taxon>Methanohalobium</taxon>
    </lineage>
</organism>
<dbReference type="STRING" id="644295.Metev_1744"/>
<accession>D7EB65</accession>
<dbReference type="RefSeq" id="WP_013195147.1">
    <property type="nucleotide sequence ID" value="NC_014253.1"/>
</dbReference>
<keyword evidence="2" id="KW-1185">Reference proteome</keyword>
<dbReference type="Proteomes" id="UP000000391">
    <property type="component" value="Chromosome"/>
</dbReference>
<evidence type="ECO:0000313" key="2">
    <source>
        <dbReference type="Proteomes" id="UP000000391"/>
    </source>
</evidence>
<name>D7EB65_METEZ</name>
<dbReference type="EMBL" id="CP002069">
    <property type="protein sequence ID" value="ADI74582.1"/>
    <property type="molecule type" value="Genomic_DNA"/>
</dbReference>
<dbReference type="KEGG" id="mev:Metev_1744"/>
<gene>
    <name evidence="1" type="ordered locus">Metev_1744</name>
</gene>
<sequence>MYNEFEFAGVIPDTTIDRKEINLITEKSDYVVAETKKIYQHRKNGSYFHYRYLISVEDYGGGKWKMELYLNPMPSSLKNQYQNYPVRISHKFINAPRYSDKVDAFISYIILVASCIKDIDANIDNYLDSYSDTEGKTMWELLYPVLNIKNMQPLK</sequence>
<dbReference type="AlphaFoldDB" id="D7EB65"/>
<protein>
    <submittedName>
        <fullName evidence="1">Uncharacterized protein</fullName>
    </submittedName>
</protein>